<feature type="coiled-coil region" evidence="4">
    <location>
        <begin position="209"/>
        <end position="257"/>
    </location>
</feature>
<evidence type="ECO:0000313" key="8">
    <source>
        <dbReference type="Proteomes" id="UP000237350"/>
    </source>
</evidence>
<dbReference type="InterPro" id="IPR003594">
    <property type="entry name" value="HATPase_dom"/>
</dbReference>
<evidence type="ECO:0000256" key="2">
    <source>
        <dbReference type="ARBA" id="ARBA00012438"/>
    </source>
</evidence>
<comment type="caution">
    <text evidence="7">The sequence shown here is derived from an EMBL/GenBank/DDBJ whole genome shotgun (WGS) entry which is preliminary data.</text>
</comment>
<gene>
    <name evidence="7" type="ORF">AU468_00295</name>
</gene>
<dbReference type="InterPro" id="IPR003661">
    <property type="entry name" value="HisK_dim/P_dom"/>
</dbReference>
<evidence type="ECO:0000259" key="6">
    <source>
        <dbReference type="PROSITE" id="PS50109"/>
    </source>
</evidence>
<dbReference type="Gene3D" id="3.30.565.10">
    <property type="entry name" value="Histidine kinase-like ATPase, C-terminal domain"/>
    <property type="match status" value="1"/>
</dbReference>
<dbReference type="AlphaFoldDB" id="A0A2S4K1L4"/>
<evidence type="ECO:0000256" key="4">
    <source>
        <dbReference type="SAM" id="Coils"/>
    </source>
</evidence>
<keyword evidence="5" id="KW-0812">Transmembrane</keyword>
<reference evidence="8" key="1">
    <citation type="submission" date="2015-12" db="EMBL/GenBank/DDBJ databases">
        <authorList>
            <person name="Lodha T.D."/>
            <person name="Chintalapati S."/>
            <person name="Chintalapati V.R."/>
            <person name="Sravanthi T."/>
        </authorList>
    </citation>
    <scope>NUCLEOTIDE SEQUENCE [LARGE SCALE GENOMIC DNA]</scope>
    <source>
        <strain evidence="8">JC133</strain>
    </source>
</reference>
<dbReference type="EMBL" id="LPWH01000001">
    <property type="protein sequence ID" value="POR05649.1"/>
    <property type="molecule type" value="Genomic_DNA"/>
</dbReference>
<evidence type="ECO:0000313" key="7">
    <source>
        <dbReference type="EMBL" id="POR05649.1"/>
    </source>
</evidence>
<keyword evidence="3" id="KW-0597">Phosphoprotein</keyword>
<dbReference type="InterPro" id="IPR036097">
    <property type="entry name" value="HisK_dim/P_sf"/>
</dbReference>
<dbReference type="InterPro" id="IPR036890">
    <property type="entry name" value="HATPase_C_sf"/>
</dbReference>
<dbReference type="CDD" id="cd00082">
    <property type="entry name" value="HisKA"/>
    <property type="match status" value="1"/>
</dbReference>
<feature type="domain" description="Histidine kinase" evidence="6">
    <location>
        <begin position="361"/>
        <end position="571"/>
    </location>
</feature>
<proteinExistence type="predicted"/>
<comment type="catalytic activity">
    <reaction evidence="1">
        <text>ATP + protein L-histidine = ADP + protein N-phospho-L-histidine.</text>
        <dbReference type="EC" id="2.7.13.3"/>
    </reaction>
</comment>
<keyword evidence="5" id="KW-1133">Transmembrane helix</keyword>
<accession>A0A2S4K1L4</accession>
<dbReference type="Proteomes" id="UP000237350">
    <property type="component" value="Unassembled WGS sequence"/>
</dbReference>
<dbReference type="InterPro" id="IPR004358">
    <property type="entry name" value="Sig_transdc_His_kin-like_C"/>
</dbReference>
<evidence type="ECO:0000256" key="3">
    <source>
        <dbReference type="ARBA" id="ARBA00022553"/>
    </source>
</evidence>
<name>A0A2S4K1L4_9SPIO</name>
<sequence>MKRQRRLLSETQRMTILVSAAIIVAFEIATIIFMTSAMTDDLIRSSRIVADEIEVILEDPLYNIDDDQARRIAEALLSSGRISGIVLNSSATGEVISRPASAPSRYIPPVHRLVEREGLVLGEVYLEFSDSEIRGMRLRFIVLALVIIGAVILANLIATRFLIVKKISREFVPIREGIDEISRGNYGRPIAPGSYQDLNALIVLINDMARHILEKNRELTEAKEGLEERVAERTAELERSLQELEDAQARLVESERLSALGKLSAGIAHELNTPLAAISSSAGALIYYLDSQEKSGQDPDAPWNGRMNALYTSLLQMAFPRCSQLVFSQGGRARKEELRIFLEQQGVAESGEIADLLVEMEIDDEVERFLSALHDPRSVEVLRRTSSLVAARRTAQVVAVAAGKGEKVVAALRAYLHPESEGVLRPVSLEDGIESVLTILYNRIKRGIKLTRNFADLRVLGAADQLGQVWMNLILNAIQAIESAGGEGEIVITTESDGGEVRVIIEDSGPGIPAGVQEKIFDPFFTTKEHGEGIGLGLEICRTILTKHQGSIRFTSEPGKTRFTVVFPDIVEQSH</sequence>
<dbReference type="GO" id="GO:0000155">
    <property type="term" value="F:phosphorelay sensor kinase activity"/>
    <property type="evidence" value="ECO:0007669"/>
    <property type="project" value="InterPro"/>
</dbReference>
<organism evidence="7 8">
    <name type="scientific">Alkalispirochaeta sphaeroplastigenens</name>
    <dbReference type="NCBI Taxonomy" id="1187066"/>
    <lineage>
        <taxon>Bacteria</taxon>
        <taxon>Pseudomonadati</taxon>
        <taxon>Spirochaetota</taxon>
        <taxon>Spirochaetia</taxon>
        <taxon>Spirochaetales</taxon>
        <taxon>Spirochaetaceae</taxon>
        <taxon>Alkalispirochaeta</taxon>
    </lineage>
</organism>
<dbReference type="InterPro" id="IPR005467">
    <property type="entry name" value="His_kinase_dom"/>
</dbReference>
<feature type="transmembrane region" description="Helical" evidence="5">
    <location>
        <begin position="16"/>
        <end position="37"/>
    </location>
</feature>
<dbReference type="Gene3D" id="1.10.287.130">
    <property type="match status" value="1"/>
</dbReference>
<dbReference type="PROSITE" id="PS50109">
    <property type="entry name" value="HIS_KIN"/>
    <property type="match status" value="1"/>
</dbReference>
<evidence type="ECO:0000256" key="1">
    <source>
        <dbReference type="ARBA" id="ARBA00000085"/>
    </source>
</evidence>
<dbReference type="Pfam" id="PF02518">
    <property type="entry name" value="HATPase_c"/>
    <property type="match status" value="1"/>
</dbReference>
<keyword evidence="8" id="KW-1185">Reference proteome</keyword>
<protein>
    <recommendedName>
        <fullName evidence="2">histidine kinase</fullName>
        <ecNumber evidence="2">2.7.13.3</ecNumber>
    </recommendedName>
</protein>
<dbReference type="PANTHER" id="PTHR43065:SF48">
    <property type="entry name" value="HISTIDINE KINASE"/>
    <property type="match status" value="1"/>
</dbReference>
<feature type="transmembrane region" description="Helical" evidence="5">
    <location>
        <begin position="140"/>
        <end position="163"/>
    </location>
</feature>
<evidence type="ECO:0000256" key="5">
    <source>
        <dbReference type="SAM" id="Phobius"/>
    </source>
</evidence>
<dbReference type="OrthoDB" id="9784397at2"/>
<keyword evidence="5" id="KW-0472">Membrane</keyword>
<dbReference type="PRINTS" id="PR00344">
    <property type="entry name" value="BCTRLSENSOR"/>
</dbReference>
<dbReference type="SUPFAM" id="SSF55874">
    <property type="entry name" value="ATPase domain of HSP90 chaperone/DNA topoisomerase II/histidine kinase"/>
    <property type="match status" value="1"/>
</dbReference>
<dbReference type="SUPFAM" id="SSF47384">
    <property type="entry name" value="Homodimeric domain of signal transducing histidine kinase"/>
    <property type="match status" value="1"/>
</dbReference>
<dbReference type="EC" id="2.7.13.3" evidence="2"/>
<dbReference type="RefSeq" id="WP_103678995.1">
    <property type="nucleotide sequence ID" value="NZ_LPWH01000001.1"/>
</dbReference>
<dbReference type="PANTHER" id="PTHR43065">
    <property type="entry name" value="SENSOR HISTIDINE KINASE"/>
    <property type="match status" value="1"/>
</dbReference>
<dbReference type="SMART" id="SM00387">
    <property type="entry name" value="HATPase_c"/>
    <property type="match status" value="1"/>
</dbReference>
<keyword evidence="4" id="KW-0175">Coiled coil</keyword>